<organism evidence="12 13">
    <name type="scientific">Leptolyngbya iicbica LK</name>
    <dbReference type="NCBI Taxonomy" id="2294035"/>
    <lineage>
        <taxon>Bacteria</taxon>
        <taxon>Bacillati</taxon>
        <taxon>Cyanobacteriota</taxon>
        <taxon>Cyanophyceae</taxon>
        <taxon>Leptolyngbyales</taxon>
        <taxon>Leptolyngbyaceae</taxon>
        <taxon>Leptolyngbya group</taxon>
        <taxon>Leptolyngbya</taxon>
        <taxon>Leptolyngbya iicbica</taxon>
    </lineage>
</organism>
<feature type="binding site" evidence="10">
    <location>
        <position position="462"/>
    </location>
    <ligand>
        <name>L-glutamate</name>
        <dbReference type="ChEBI" id="CHEBI:29985"/>
    </ligand>
</feature>
<accession>A0A4Q7EIZ4</accession>
<dbReference type="Pfam" id="PF01019">
    <property type="entry name" value="G_glu_transpept"/>
    <property type="match status" value="1"/>
</dbReference>
<comment type="PTM">
    <text evidence="11">Cleaved by autocatalysis into a large and a small subunit.</text>
</comment>
<name>A0A4Q7EIZ4_9CYAN</name>
<dbReference type="OrthoDB" id="9781342at2"/>
<comment type="catalytic activity">
    <reaction evidence="8 11">
        <text>an N-terminal (5-L-glutamyl)-[peptide] + an alpha-amino acid = 5-L-glutamyl amino acid + an N-terminal L-alpha-aminoacyl-[peptide]</text>
        <dbReference type="Rhea" id="RHEA:23904"/>
        <dbReference type="Rhea" id="RHEA-COMP:9780"/>
        <dbReference type="Rhea" id="RHEA-COMP:9795"/>
        <dbReference type="ChEBI" id="CHEBI:77644"/>
        <dbReference type="ChEBI" id="CHEBI:78597"/>
        <dbReference type="ChEBI" id="CHEBI:78599"/>
        <dbReference type="ChEBI" id="CHEBI:78608"/>
        <dbReference type="EC" id="2.3.2.2"/>
    </reaction>
</comment>
<proteinExistence type="inferred from homology"/>
<feature type="active site" description="Nucleophile" evidence="9">
    <location>
        <position position="420"/>
    </location>
</feature>
<keyword evidence="7 11" id="KW-0012">Acyltransferase</keyword>
<keyword evidence="6 11" id="KW-0865">Zymogen</keyword>
<evidence type="ECO:0000256" key="11">
    <source>
        <dbReference type="RuleBase" id="RU368036"/>
    </source>
</evidence>
<dbReference type="SUPFAM" id="SSF56235">
    <property type="entry name" value="N-terminal nucleophile aminohydrolases (Ntn hydrolases)"/>
    <property type="match status" value="1"/>
</dbReference>
<dbReference type="GO" id="GO:0006750">
    <property type="term" value="P:glutathione biosynthetic process"/>
    <property type="evidence" value="ECO:0007669"/>
    <property type="project" value="UniProtKB-KW"/>
</dbReference>
<dbReference type="InterPro" id="IPR051792">
    <property type="entry name" value="GGT_bact"/>
</dbReference>
<dbReference type="PRINTS" id="PR01210">
    <property type="entry name" value="GGTRANSPTASE"/>
</dbReference>
<keyword evidence="5 11" id="KW-0378">Hydrolase</keyword>
<evidence type="ECO:0000256" key="1">
    <source>
        <dbReference type="ARBA" id="ARBA00001049"/>
    </source>
</evidence>
<evidence type="ECO:0000256" key="6">
    <source>
        <dbReference type="ARBA" id="ARBA00023145"/>
    </source>
</evidence>
<sequence>MLSRWRRWCLVGLLAGGLLTGVWWPGVGRSQPSPHIAVGTGGAVASVDQRATQIGLDVLKSGGNAVDAAVATAAALGVTDPFSAGIGGGGFMLIYQPDRDTVITLDGREEAPAAVTPELFRDPDSDTGENLPFFPNRISSGLAVGVPGTPLNWATALERYGTRSLAEILQPSIDLAESGFTVDATFAEQVDRNRDRFAAFTSTRDLYLPGGESPAIGSRFRNPDLAATYRRLATLGVNDFYRGDLARAIAQTVQAPPAVEAPPFKVWPGRLTEADLDRYEVRVRSPVTSTYRSYRLFGMGLPSSGGLTVAQTLKLLEGFDLSAMTEAEALHWLIEAERLAFSDRNAYLGDPEYVDVPLAGLFNDDYLRQRRSELPPRAPEDEANYRAIAGDPLPFQRDPSPSLTTLPPVAQASSPGGLSTTHLTVVDRDGMAVAYTLTLESTGGSGMVVPGYGFILNNELTDFDPEAPHPNVPEPGKRPRSSMAPTIALTPDGGLLAFGSPGGSTIITTVLQIAVNVMDLGMNLEDAIAAPRLSQRNSGVTLVDQGFELTDLGEALSLQGHQLTSTDEIGAATGILVKPDGRAIAVAEPTRRGGGSALALP</sequence>
<dbReference type="InterPro" id="IPR043138">
    <property type="entry name" value="GGT_lsub"/>
</dbReference>
<evidence type="ECO:0000256" key="3">
    <source>
        <dbReference type="ARBA" id="ARBA00009381"/>
    </source>
</evidence>
<keyword evidence="11" id="KW-0317">Glutathione biosynthesis</keyword>
<keyword evidence="13" id="KW-1185">Reference proteome</keyword>
<comment type="similarity">
    <text evidence="3 11">Belongs to the gamma-glutamyltransferase family.</text>
</comment>
<evidence type="ECO:0000313" key="12">
    <source>
        <dbReference type="EMBL" id="RZM83096.1"/>
    </source>
</evidence>
<dbReference type="GO" id="GO:0103068">
    <property type="term" value="F:leukotriene C4 gamma-glutamyl transferase activity"/>
    <property type="evidence" value="ECO:0007669"/>
    <property type="project" value="UniProtKB-EC"/>
</dbReference>
<feature type="binding site" evidence="10">
    <location>
        <position position="503"/>
    </location>
    <ligand>
        <name>L-glutamate</name>
        <dbReference type="ChEBI" id="CHEBI:29985"/>
    </ligand>
</feature>
<evidence type="ECO:0000256" key="5">
    <source>
        <dbReference type="ARBA" id="ARBA00022801"/>
    </source>
</evidence>
<protein>
    <recommendedName>
        <fullName evidence="11">Glutathione hydrolase proenzyme</fullName>
        <ecNumber evidence="11">2.3.2.2</ecNumber>
        <ecNumber evidence="11">3.4.19.13</ecNumber>
    </recommendedName>
    <component>
        <recommendedName>
            <fullName evidence="11">Glutathione hydrolase large chain</fullName>
        </recommendedName>
    </component>
    <component>
        <recommendedName>
            <fullName evidence="11">Glutathione hydrolase small chain</fullName>
        </recommendedName>
    </component>
</protein>
<dbReference type="UniPathway" id="UPA00204"/>
<dbReference type="EMBL" id="QVFV01000001">
    <property type="protein sequence ID" value="RZM83096.1"/>
    <property type="molecule type" value="Genomic_DNA"/>
</dbReference>
<evidence type="ECO:0000313" key="13">
    <source>
        <dbReference type="Proteomes" id="UP000292459"/>
    </source>
</evidence>
<dbReference type="Proteomes" id="UP000292459">
    <property type="component" value="Unassembled WGS sequence"/>
</dbReference>
<comment type="catalytic activity">
    <reaction evidence="2 11">
        <text>glutathione + H2O = L-cysteinylglycine + L-glutamate</text>
        <dbReference type="Rhea" id="RHEA:28807"/>
        <dbReference type="ChEBI" id="CHEBI:15377"/>
        <dbReference type="ChEBI" id="CHEBI:29985"/>
        <dbReference type="ChEBI" id="CHEBI:57925"/>
        <dbReference type="ChEBI" id="CHEBI:61694"/>
        <dbReference type="EC" id="3.4.19.13"/>
    </reaction>
</comment>
<dbReference type="InterPro" id="IPR029055">
    <property type="entry name" value="Ntn_hydrolases_N"/>
</dbReference>
<dbReference type="InterPro" id="IPR000101">
    <property type="entry name" value="GGT_peptidase"/>
</dbReference>
<dbReference type="NCBIfam" id="TIGR00066">
    <property type="entry name" value="g_glut_trans"/>
    <property type="match status" value="1"/>
</dbReference>
<dbReference type="Gene3D" id="1.10.246.130">
    <property type="match status" value="1"/>
</dbReference>
<keyword evidence="4 11" id="KW-0808">Transferase</keyword>
<comment type="pathway">
    <text evidence="11">Sulfur metabolism; glutathione metabolism.</text>
</comment>
<dbReference type="PANTHER" id="PTHR43199:SF1">
    <property type="entry name" value="GLUTATHIONE HYDROLASE PROENZYME"/>
    <property type="match status" value="1"/>
</dbReference>
<evidence type="ECO:0000256" key="8">
    <source>
        <dbReference type="ARBA" id="ARBA00047417"/>
    </source>
</evidence>
<evidence type="ECO:0000256" key="4">
    <source>
        <dbReference type="ARBA" id="ARBA00022679"/>
    </source>
</evidence>
<dbReference type="InterPro" id="IPR043137">
    <property type="entry name" value="GGT_ssub_C"/>
</dbReference>
<gene>
    <name evidence="12" type="primary">ggt</name>
    <name evidence="12" type="ORF">DYY88_06350</name>
</gene>
<evidence type="ECO:0000256" key="10">
    <source>
        <dbReference type="PIRSR" id="PIRSR600101-2"/>
    </source>
</evidence>
<dbReference type="GO" id="GO:0006751">
    <property type="term" value="P:glutathione catabolic process"/>
    <property type="evidence" value="ECO:0007669"/>
    <property type="project" value="UniProtKB-UniRule"/>
</dbReference>
<feature type="binding site" evidence="10">
    <location>
        <position position="108"/>
    </location>
    <ligand>
        <name>L-glutamate</name>
        <dbReference type="ChEBI" id="CHEBI:29985"/>
    </ligand>
</feature>
<dbReference type="EC" id="2.3.2.2" evidence="11"/>
<comment type="subunit">
    <text evidence="11">This enzyme consists of two polypeptide chains, which are synthesized in precursor form from a single polypeptide.</text>
</comment>
<feature type="binding site" evidence="10">
    <location>
        <begin position="481"/>
        <end position="482"/>
    </location>
    <ligand>
        <name>L-glutamate</name>
        <dbReference type="ChEBI" id="CHEBI:29985"/>
    </ligand>
</feature>
<evidence type="ECO:0000256" key="9">
    <source>
        <dbReference type="PIRSR" id="PIRSR600101-1"/>
    </source>
</evidence>
<comment type="catalytic activity">
    <reaction evidence="1 11">
        <text>an S-substituted glutathione + H2O = an S-substituted L-cysteinylglycine + L-glutamate</text>
        <dbReference type="Rhea" id="RHEA:59468"/>
        <dbReference type="ChEBI" id="CHEBI:15377"/>
        <dbReference type="ChEBI" id="CHEBI:29985"/>
        <dbReference type="ChEBI" id="CHEBI:90779"/>
        <dbReference type="ChEBI" id="CHEBI:143103"/>
        <dbReference type="EC" id="3.4.19.13"/>
    </reaction>
</comment>
<dbReference type="PANTHER" id="PTHR43199">
    <property type="entry name" value="GLUTATHIONE HYDROLASE"/>
    <property type="match status" value="1"/>
</dbReference>
<evidence type="ECO:0000256" key="7">
    <source>
        <dbReference type="ARBA" id="ARBA00023315"/>
    </source>
</evidence>
<dbReference type="GO" id="GO:0036374">
    <property type="term" value="F:glutathione hydrolase activity"/>
    <property type="evidence" value="ECO:0007669"/>
    <property type="project" value="UniProtKB-UniRule"/>
</dbReference>
<dbReference type="EC" id="3.4.19.13" evidence="11"/>
<reference evidence="12 13" key="1">
    <citation type="submission" date="2018-11" db="EMBL/GenBank/DDBJ databases">
        <title>Whole genome sequencing of an environmental sample.</title>
        <authorList>
            <person name="Sarangi A.N."/>
            <person name="Singh D."/>
            <person name="Tripathy S."/>
        </authorList>
    </citation>
    <scope>NUCLEOTIDE SEQUENCE [LARGE SCALE GENOMIC DNA]</scope>
    <source>
        <strain evidence="12 13">Lakshadweep</strain>
    </source>
</reference>
<comment type="caution">
    <text evidence="12">The sequence shown here is derived from an EMBL/GenBank/DDBJ whole genome shotgun (WGS) entry which is preliminary data.</text>
</comment>
<evidence type="ECO:0000256" key="2">
    <source>
        <dbReference type="ARBA" id="ARBA00001089"/>
    </source>
</evidence>
<dbReference type="Gene3D" id="3.60.20.40">
    <property type="match status" value="1"/>
</dbReference>
<dbReference type="AlphaFoldDB" id="A0A4Q7EIZ4"/>